<organism evidence="2 3">
    <name type="scientific">Guptibacillus hwajinpoensis</name>
    <dbReference type="NCBI Taxonomy" id="208199"/>
    <lineage>
        <taxon>Bacteria</taxon>
        <taxon>Bacillati</taxon>
        <taxon>Bacillota</taxon>
        <taxon>Bacilli</taxon>
        <taxon>Bacillales</taxon>
        <taxon>Guptibacillaceae</taxon>
        <taxon>Guptibacillus</taxon>
    </lineage>
</organism>
<keyword evidence="3" id="KW-1185">Reference proteome</keyword>
<feature type="domain" description="SGNH hydrolase-type esterase" evidence="1">
    <location>
        <begin position="6"/>
        <end position="171"/>
    </location>
</feature>
<dbReference type="PANTHER" id="PTHR14209:SF19">
    <property type="entry name" value="ISOAMYL ACETATE-HYDROLYZING ESTERASE 1 HOMOLOG"/>
    <property type="match status" value="1"/>
</dbReference>
<dbReference type="EMBL" id="LELK01000001">
    <property type="protein sequence ID" value="KMM38925.1"/>
    <property type="molecule type" value="Genomic_DNA"/>
</dbReference>
<gene>
    <name evidence="2" type="ORF">AB986_06645</name>
</gene>
<dbReference type="Pfam" id="PF13472">
    <property type="entry name" value="Lipase_GDSL_2"/>
    <property type="match status" value="1"/>
</dbReference>
<evidence type="ECO:0000313" key="3">
    <source>
        <dbReference type="Proteomes" id="UP000035996"/>
    </source>
</evidence>
<dbReference type="STRING" id="157733.AB986_06645"/>
<dbReference type="InterPro" id="IPR013830">
    <property type="entry name" value="SGNH_hydro"/>
</dbReference>
<dbReference type="Proteomes" id="UP000035996">
    <property type="component" value="Unassembled WGS sequence"/>
</dbReference>
<comment type="caution">
    <text evidence="2">The sequence shown here is derived from an EMBL/GenBank/DDBJ whole genome shotgun (WGS) entry which is preliminary data.</text>
</comment>
<dbReference type="OrthoDB" id="388542at2"/>
<dbReference type="Gene3D" id="3.40.50.1110">
    <property type="entry name" value="SGNH hydrolase"/>
    <property type="match status" value="1"/>
</dbReference>
<evidence type="ECO:0000259" key="1">
    <source>
        <dbReference type="Pfam" id="PF13472"/>
    </source>
</evidence>
<protein>
    <recommendedName>
        <fullName evidence="1">SGNH hydrolase-type esterase domain-containing protein</fullName>
    </recommendedName>
</protein>
<sequence length="193" mass="22120">MPVLVCFGDCLTAREVDDKGNERLTSRIRGALDEWIVINAGSSPTSRDGVSRFQSDVLSYQPDYVTIFFGTQEACLDYSSDLSEFERNIGYMVNNLPPERVILISPSPVMNEENTNVTNRKIEGYAERIKQLAERFGTRHIDLWQLVHEHRRNSSLYEKDGVQLSGKGYKLITKEVLQSLGRRRKFKPSIKLF</sequence>
<dbReference type="PANTHER" id="PTHR14209">
    <property type="entry name" value="ISOAMYL ACETATE-HYDROLYZING ESTERASE 1"/>
    <property type="match status" value="1"/>
</dbReference>
<dbReference type="RefSeq" id="WP_048310091.1">
    <property type="nucleotide sequence ID" value="NZ_CP119526.1"/>
</dbReference>
<name>A0A0J6D0R4_9BACL</name>
<dbReference type="AlphaFoldDB" id="A0A0J6D0R4"/>
<accession>A0A0J6D0R4</accession>
<dbReference type="InterPro" id="IPR036514">
    <property type="entry name" value="SGNH_hydro_sf"/>
</dbReference>
<proteinExistence type="predicted"/>
<reference evidence="2" key="1">
    <citation type="submission" date="2015-06" db="EMBL/GenBank/DDBJ databases">
        <authorList>
            <person name="Liu B."/>
            <person name="Wang J."/>
            <person name="Zhu Y."/>
            <person name="Liu G."/>
            <person name="Chen Q."/>
            <person name="Zheng C."/>
            <person name="Che J."/>
            <person name="Ge C."/>
            <person name="Shi H."/>
            <person name="Pan Z."/>
            <person name="Liu X."/>
        </authorList>
    </citation>
    <scope>NUCLEOTIDE SEQUENCE [LARGE SCALE GENOMIC DNA]</scope>
    <source>
        <strain evidence="2">DSM 16346</strain>
    </source>
</reference>
<evidence type="ECO:0000313" key="2">
    <source>
        <dbReference type="EMBL" id="KMM38925.1"/>
    </source>
</evidence>
<dbReference type="SUPFAM" id="SSF52266">
    <property type="entry name" value="SGNH hydrolase"/>
    <property type="match status" value="1"/>
</dbReference>
<dbReference type="InterPro" id="IPR045136">
    <property type="entry name" value="Iah1-like"/>
</dbReference>